<dbReference type="InterPro" id="IPR036412">
    <property type="entry name" value="HAD-like_sf"/>
</dbReference>
<dbReference type="GO" id="GO:0046872">
    <property type="term" value="F:metal ion binding"/>
    <property type="evidence" value="ECO:0007669"/>
    <property type="project" value="UniProtKB-KW"/>
</dbReference>
<comment type="caution">
    <text evidence="4">The sequence shown here is derived from an EMBL/GenBank/DDBJ whole genome shotgun (WGS) entry which is preliminary data.</text>
</comment>
<dbReference type="InterPro" id="IPR023214">
    <property type="entry name" value="HAD_sf"/>
</dbReference>
<dbReference type="EMBL" id="LAZR01000048">
    <property type="protein sequence ID" value="KKN99236.1"/>
    <property type="molecule type" value="Genomic_DNA"/>
</dbReference>
<sequence>MTKLAIFDLDNTLLAGDSDHAWGEYLCHAELVDADAHRRRNDAFYQQYKQGVLDMNEYCEFAIAPVAGLPAARLAELHALFMRQFIEPMLQDSAQKLINEHKAAGDICLIVTATNRFITAPIAERLGITHLIATDLAQVAGVLTGKIDGKPCFQAGKIGKLESWLRKQEDPSLSMQNAVFYSDSFNDIPLLEAVGEAVAVDPDDKLRQHASDRGWRIISLRSG</sequence>
<dbReference type="AlphaFoldDB" id="A0A0F9XJ09"/>
<protein>
    <recommendedName>
        <fullName evidence="5">Phosphoserine phosphatase</fullName>
    </recommendedName>
</protein>
<dbReference type="Pfam" id="PF12710">
    <property type="entry name" value="HAD"/>
    <property type="match status" value="1"/>
</dbReference>
<reference evidence="4" key="1">
    <citation type="journal article" date="2015" name="Nature">
        <title>Complex archaea that bridge the gap between prokaryotes and eukaryotes.</title>
        <authorList>
            <person name="Spang A."/>
            <person name="Saw J.H."/>
            <person name="Jorgensen S.L."/>
            <person name="Zaremba-Niedzwiedzka K."/>
            <person name="Martijn J."/>
            <person name="Lind A.E."/>
            <person name="van Eijk R."/>
            <person name="Schleper C."/>
            <person name="Guy L."/>
            <person name="Ettema T.J."/>
        </authorList>
    </citation>
    <scope>NUCLEOTIDE SEQUENCE</scope>
</reference>
<dbReference type="Gene3D" id="3.40.50.1000">
    <property type="entry name" value="HAD superfamily/HAD-like"/>
    <property type="match status" value="1"/>
</dbReference>
<dbReference type="InterPro" id="IPR050582">
    <property type="entry name" value="HAD-like_SerB"/>
</dbReference>
<keyword evidence="2" id="KW-0378">Hydrolase</keyword>
<accession>A0A0F9XJ09</accession>
<dbReference type="SUPFAM" id="SSF56784">
    <property type="entry name" value="HAD-like"/>
    <property type="match status" value="1"/>
</dbReference>
<dbReference type="CDD" id="cd02612">
    <property type="entry name" value="HAD_PGPPase"/>
    <property type="match status" value="1"/>
</dbReference>
<proteinExistence type="predicted"/>
<dbReference type="Gene3D" id="1.20.1440.100">
    <property type="entry name" value="SG protein - dephosphorylation function"/>
    <property type="match status" value="1"/>
</dbReference>
<evidence type="ECO:0000256" key="1">
    <source>
        <dbReference type="ARBA" id="ARBA00022723"/>
    </source>
</evidence>
<evidence type="ECO:0000256" key="3">
    <source>
        <dbReference type="ARBA" id="ARBA00022842"/>
    </source>
</evidence>
<gene>
    <name evidence="4" type="ORF">LCGC14_0140290</name>
</gene>
<dbReference type="NCBIfam" id="TIGR01490">
    <property type="entry name" value="HAD-SF-IB-hyp1"/>
    <property type="match status" value="1"/>
</dbReference>
<evidence type="ECO:0000256" key="2">
    <source>
        <dbReference type="ARBA" id="ARBA00022801"/>
    </source>
</evidence>
<name>A0A0F9XJ09_9ZZZZ</name>
<organism evidence="4">
    <name type="scientific">marine sediment metagenome</name>
    <dbReference type="NCBI Taxonomy" id="412755"/>
    <lineage>
        <taxon>unclassified sequences</taxon>
        <taxon>metagenomes</taxon>
        <taxon>ecological metagenomes</taxon>
    </lineage>
</organism>
<keyword evidence="3" id="KW-0460">Magnesium</keyword>
<dbReference type="GO" id="GO:0016787">
    <property type="term" value="F:hydrolase activity"/>
    <property type="evidence" value="ECO:0007669"/>
    <property type="project" value="UniProtKB-KW"/>
</dbReference>
<dbReference type="NCBIfam" id="TIGR01488">
    <property type="entry name" value="HAD-SF-IB"/>
    <property type="match status" value="1"/>
</dbReference>
<keyword evidence="1" id="KW-0479">Metal-binding</keyword>
<evidence type="ECO:0000313" key="4">
    <source>
        <dbReference type="EMBL" id="KKN99236.1"/>
    </source>
</evidence>
<dbReference type="InterPro" id="IPR006385">
    <property type="entry name" value="HAD_hydro_SerB1"/>
</dbReference>
<evidence type="ECO:0008006" key="5">
    <source>
        <dbReference type="Google" id="ProtNLM"/>
    </source>
</evidence>
<dbReference type="PANTHER" id="PTHR43344">
    <property type="entry name" value="PHOSPHOSERINE PHOSPHATASE"/>
    <property type="match status" value="1"/>
</dbReference>
<dbReference type="PANTHER" id="PTHR43344:SF13">
    <property type="entry name" value="PHOSPHATASE RV3661-RELATED"/>
    <property type="match status" value="1"/>
</dbReference>